<comment type="caution">
    <text evidence="2">The sequence shown here is derived from an EMBL/GenBank/DDBJ whole genome shotgun (WGS) entry which is preliminary data.</text>
</comment>
<keyword evidence="1" id="KW-0812">Transmembrane</keyword>
<feature type="transmembrane region" description="Helical" evidence="1">
    <location>
        <begin position="168"/>
        <end position="194"/>
    </location>
</feature>
<accession>X1G149</accession>
<reference evidence="2" key="1">
    <citation type="journal article" date="2014" name="Front. Microbiol.">
        <title>High frequency of phylogenetically diverse reductive dehalogenase-homologous genes in deep subseafloor sedimentary metagenomes.</title>
        <authorList>
            <person name="Kawai M."/>
            <person name="Futagami T."/>
            <person name="Toyoda A."/>
            <person name="Takaki Y."/>
            <person name="Nishi S."/>
            <person name="Hori S."/>
            <person name="Arai W."/>
            <person name="Tsubouchi T."/>
            <person name="Morono Y."/>
            <person name="Uchiyama I."/>
            <person name="Ito T."/>
            <person name="Fujiyama A."/>
            <person name="Inagaki F."/>
            <person name="Takami H."/>
        </authorList>
    </citation>
    <scope>NUCLEOTIDE SEQUENCE</scope>
    <source>
        <strain evidence="2">Expedition CK06-06</strain>
    </source>
</reference>
<feature type="transmembrane region" description="Helical" evidence="1">
    <location>
        <begin position="51"/>
        <end position="71"/>
    </location>
</feature>
<keyword evidence="1" id="KW-1133">Transmembrane helix</keyword>
<name>X1G149_9ZZZZ</name>
<sequence length="199" mass="22399">WIQDTDIDISAVPDLGPIKWWIIGAVAALFLIGISLAYLEIWIMSFIGAEFVSTVVFGIPLAILGGGIYCIIYLDPIWIGIGIVALAALLIMVILLVSRRIVLGAKIFETSCEAVNDNKRTLLPILIYAIASIVIFIIGAAASVWIIYNMENLTWLSDQETWVQWLVFFLVIYVYLAIYWTIMYFIGAVNICIFKRWNN</sequence>
<feature type="transmembrane region" description="Helical" evidence="1">
    <location>
        <begin position="20"/>
        <end position="39"/>
    </location>
</feature>
<evidence type="ECO:0000256" key="1">
    <source>
        <dbReference type="SAM" id="Phobius"/>
    </source>
</evidence>
<organism evidence="2">
    <name type="scientific">marine sediment metagenome</name>
    <dbReference type="NCBI Taxonomy" id="412755"/>
    <lineage>
        <taxon>unclassified sequences</taxon>
        <taxon>metagenomes</taxon>
        <taxon>ecological metagenomes</taxon>
    </lineage>
</organism>
<gene>
    <name evidence="2" type="ORF">S03H2_22633</name>
</gene>
<feature type="transmembrane region" description="Helical" evidence="1">
    <location>
        <begin position="125"/>
        <end position="148"/>
    </location>
</feature>
<dbReference type="AlphaFoldDB" id="X1G149"/>
<dbReference type="EMBL" id="BARU01012219">
    <property type="protein sequence ID" value="GAH38510.1"/>
    <property type="molecule type" value="Genomic_DNA"/>
</dbReference>
<keyword evidence="1" id="KW-0472">Membrane</keyword>
<protein>
    <submittedName>
        <fullName evidence="2">Uncharacterized protein</fullName>
    </submittedName>
</protein>
<feature type="transmembrane region" description="Helical" evidence="1">
    <location>
        <begin position="77"/>
        <end position="97"/>
    </location>
</feature>
<evidence type="ECO:0000313" key="2">
    <source>
        <dbReference type="EMBL" id="GAH38510.1"/>
    </source>
</evidence>
<proteinExistence type="predicted"/>
<feature type="non-terminal residue" evidence="2">
    <location>
        <position position="1"/>
    </location>
</feature>